<organism evidence="2 3">
    <name type="scientific">Trametes versicolor (strain FP-101664)</name>
    <name type="common">White-rot fungus</name>
    <name type="synonym">Coriolus versicolor</name>
    <dbReference type="NCBI Taxonomy" id="717944"/>
    <lineage>
        <taxon>Eukaryota</taxon>
        <taxon>Fungi</taxon>
        <taxon>Dikarya</taxon>
        <taxon>Basidiomycota</taxon>
        <taxon>Agaricomycotina</taxon>
        <taxon>Agaricomycetes</taxon>
        <taxon>Polyporales</taxon>
        <taxon>Polyporaceae</taxon>
        <taxon>Trametes</taxon>
    </lineage>
</organism>
<sequence length="124" mass="14300">MFDNLPYLTGAGKPLDTDELKRYLAADVERVEHPIQWWQDRRTKYPRLSRMAIDYLTIPATSVEVERIFSRGRLLLSHVRNRMTAESTRASMCLGIWAKHGLVDKAVMVATSQLPEVDEPDEQE</sequence>
<dbReference type="KEGG" id="tvs:TRAVEDRAFT_137529"/>
<dbReference type="Proteomes" id="UP000054317">
    <property type="component" value="Unassembled WGS sequence"/>
</dbReference>
<dbReference type="EMBL" id="JH711831">
    <property type="protein sequence ID" value="EIW51354.1"/>
    <property type="molecule type" value="Genomic_DNA"/>
</dbReference>
<dbReference type="InterPro" id="IPR012337">
    <property type="entry name" value="RNaseH-like_sf"/>
</dbReference>
<gene>
    <name evidence="2" type="ORF">TRAVEDRAFT_137529</name>
</gene>
<feature type="domain" description="HAT C-terminal dimerisation" evidence="1">
    <location>
        <begin position="19"/>
        <end position="95"/>
    </location>
</feature>
<dbReference type="Pfam" id="PF05699">
    <property type="entry name" value="Dimer_Tnp_hAT"/>
    <property type="match status" value="1"/>
</dbReference>
<dbReference type="SUPFAM" id="SSF53098">
    <property type="entry name" value="Ribonuclease H-like"/>
    <property type="match status" value="1"/>
</dbReference>
<dbReference type="InterPro" id="IPR008906">
    <property type="entry name" value="HATC_C_dom"/>
</dbReference>
<dbReference type="GO" id="GO:0046983">
    <property type="term" value="F:protein dimerization activity"/>
    <property type="evidence" value="ECO:0007669"/>
    <property type="project" value="InterPro"/>
</dbReference>
<dbReference type="PANTHER" id="PTHR47611:SF1">
    <property type="entry name" value="CCHC-TYPE DOMAIN-CONTAINING PROTEIN"/>
    <property type="match status" value="1"/>
</dbReference>
<keyword evidence="3" id="KW-1185">Reference proteome</keyword>
<dbReference type="OMA" id="WGANAHR"/>
<dbReference type="AlphaFoldDB" id="R7S8Q6"/>
<evidence type="ECO:0000313" key="2">
    <source>
        <dbReference type="EMBL" id="EIW51354.1"/>
    </source>
</evidence>
<protein>
    <submittedName>
        <fullName evidence="2">HATC-domain-containing protein</fullName>
    </submittedName>
</protein>
<dbReference type="GeneID" id="19408998"/>
<dbReference type="OrthoDB" id="3268424at2759"/>
<dbReference type="PANTHER" id="PTHR47611">
    <property type="entry name" value="HAT DIMERISATION DOMAIN, C-TERMINAL"/>
    <property type="match status" value="1"/>
</dbReference>
<accession>R7S8Q6</accession>
<name>R7S8Q6_TRAVS</name>
<dbReference type="RefSeq" id="XP_008045758.1">
    <property type="nucleotide sequence ID" value="XM_008047567.1"/>
</dbReference>
<evidence type="ECO:0000259" key="1">
    <source>
        <dbReference type="Pfam" id="PF05699"/>
    </source>
</evidence>
<proteinExistence type="predicted"/>
<reference evidence="3" key="1">
    <citation type="journal article" date="2012" name="Science">
        <title>The Paleozoic origin of enzymatic lignin decomposition reconstructed from 31 fungal genomes.</title>
        <authorList>
            <person name="Floudas D."/>
            <person name="Binder M."/>
            <person name="Riley R."/>
            <person name="Barry K."/>
            <person name="Blanchette R.A."/>
            <person name="Henrissat B."/>
            <person name="Martinez A.T."/>
            <person name="Otillar R."/>
            <person name="Spatafora J.W."/>
            <person name="Yadav J.S."/>
            <person name="Aerts A."/>
            <person name="Benoit I."/>
            <person name="Boyd A."/>
            <person name="Carlson A."/>
            <person name="Copeland A."/>
            <person name="Coutinho P.M."/>
            <person name="de Vries R.P."/>
            <person name="Ferreira P."/>
            <person name="Findley K."/>
            <person name="Foster B."/>
            <person name="Gaskell J."/>
            <person name="Glotzer D."/>
            <person name="Gorecki P."/>
            <person name="Heitman J."/>
            <person name="Hesse C."/>
            <person name="Hori C."/>
            <person name="Igarashi K."/>
            <person name="Jurgens J.A."/>
            <person name="Kallen N."/>
            <person name="Kersten P."/>
            <person name="Kohler A."/>
            <person name="Kuees U."/>
            <person name="Kumar T.K.A."/>
            <person name="Kuo A."/>
            <person name="LaButti K."/>
            <person name="Larrondo L.F."/>
            <person name="Lindquist E."/>
            <person name="Ling A."/>
            <person name="Lombard V."/>
            <person name="Lucas S."/>
            <person name="Lundell T."/>
            <person name="Martin R."/>
            <person name="McLaughlin D.J."/>
            <person name="Morgenstern I."/>
            <person name="Morin E."/>
            <person name="Murat C."/>
            <person name="Nagy L.G."/>
            <person name="Nolan M."/>
            <person name="Ohm R.A."/>
            <person name="Patyshakuliyeva A."/>
            <person name="Rokas A."/>
            <person name="Ruiz-Duenas F.J."/>
            <person name="Sabat G."/>
            <person name="Salamov A."/>
            <person name="Samejima M."/>
            <person name="Schmutz J."/>
            <person name="Slot J.C."/>
            <person name="St John F."/>
            <person name="Stenlid J."/>
            <person name="Sun H."/>
            <person name="Sun S."/>
            <person name="Syed K."/>
            <person name="Tsang A."/>
            <person name="Wiebenga A."/>
            <person name="Young D."/>
            <person name="Pisabarro A."/>
            <person name="Eastwood D.C."/>
            <person name="Martin F."/>
            <person name="Cullen D."/>
            <person name="Grigoriev I.V."/>
            <person name="Hibbett D.S."/>
        </authorList>
    </citation>
    <scope>NUCLEOTIDE SEQUENCE [LARGE SCALE GENOMIC DNA]</scope>
    <source>
        <strain evidence="3">FP-101664</strain>
    </source>
</reference>
<evidence type="ECO:0000313" key="3">
    <source>
        <dbReference type="Proteomes" id="UP000054317"/>
    </source>
</evidence>